<keyword evidence="2" id="KW-0964">Secreted</keyword>
<comment type="subcellular location">
    <subcellularLocation>
        <location evidence="1">Secreted</location>
    </subcellularLocation>
</comment>
<dbReference type="InterPro" id="IPR011042">
    <property type="entry name" value="6-blade_b-propeller_TolB-like"/>
</dbReference>
<name>A0A1H1J9I4_9BURK</name>
<dbReference type="SUPFAM" id="SSF101898">
    <property type="entry name" value="NHL repeat"/>
    <property type="match status" value="1"/>
</dbReference>
<keyword evidence="5" id="KW-1185">Reference proteome</keyword>
<dbReference type="Gene3D" id="2.120.10.30">
    <property type="entry name" value="TolB, C-terminal domain"/>
    <property type="match status" value="1"/>
</dbReference>
<accession>A0A1H1J9I4</accession>
<dbReference type="InterPro" id="IPR017996">
    <property type="entry name" value="MRJP/yellow-related"/>
</dbReference>
<dbReference type="AlphaFoldDB" id="A0A1H1J9I4"/>
<dbReference type="EMBL" id="FNKX01000002">
    <property type="protein sequence ID" value="SDR46553.1"/>
    <property type="molecule type" value="Genomic_DNA"/>
</dbReference>
<reference evidence="5" key="1">
    <citation type="submission" date="2016-10" db="EMBL/GenBank/DDBJ databases">
        <authorList>
            <person name="Varghese N."/>
            <person name="Submissions S."/>
        </authorList>
    </citation>
    <scope>NUCLEOTIDE SEQUENCE [LARGE SCALE GENOMIC DNA]</scope>
    <source>
        <strain evidence="5">DUS833</strain>
    </source>
</reference>
<feature type="compositionally biased region" description="Low complexity" evidence="3">
    <location>
        <begin position="17"/>
        <end position="27"/>
    </location>
</feature>
<evidence type="ECO:0000313" key="5">
    <source>
        <dbReference type="Proteomes" id="UP000199365"/>
    </source>
</evidence>
<feature type="region of interest" description="Disordered" evidence="3">
    <location>
        <begin position="1"/>
        <end position="28"/>
    </location>
</feature>
<dbReference type="RefSeq" id="WP_090806856.1">
    <property type="nucleotide sequence ID" value="NZ_FNKX01000002.1"/>
</dbReference>
<protein>
    <submittedName>
        <fullName evidence="4">Major royal jelly protein</fullName>
    </submittedName>
</protein>
<gene>
    <name evidence="4" type="ORF">SAMN05445850_4428</name>
</gene>
<evidence type="ECO:0000256" key="1">
    <source>
        <dbReference type="ARBA" id="ARBA00004613"/>
    </source>
</evidence>
<evidence type="ECO:0000256" key="3">
    <source>
        <dbReference type="SAM" id="MobiDB-lite"/>
    </source>
</evidence>
<proteinExistence type="predicted"/>
<feature type="region of interest" description="Disordered" evidence="3">
    <location>
        <begin position="367"/>
        <end position="396"/>
    </location>
</feature>
<evidence type="ECO:0000256" key="2">
    <source>
        <dbReference type="ARBA" id="ARBA00022525"/>
    </source>
</evidence>
<evidence type="ECO:0000313" key="4">
    <source>
        <dbReference type="EMBL" id="SDR46553.1"/>
    </source>
</evidence>
<dbReference type="PANTHER" id="PTHR10009">
    <property type="entry name" value="PROTEIN YELLOW-RELATED"/>
    <property type="match status" value="1"/>
</dbReference>
<dbReference type="Pfam" id="PF03022">
    <property type="entry name" value="MRJP"/>
    <property type="match status" value="1"/>
</dbReference>
<dbReference type="GO" id="GO:0005576">
    <property type="term" value="C:extracellular region"/>
    <property type="evidence" value="ECO:0007669"/>
    <property type="project" value="UniProtKB-SubCell"/>
</dbReference>
<dbReference type="PANTHER" id="PTHR10009:SF18">
    <property type="entry name" value="PROTEIN YELLOW-LIKE PROTEIN"/>
    <property type="match status" value="1"/>
</dbReference>
<dbReference type="STRING" id="157910.SAMN05445850_4428"/>
<dbReference type="Proteomes" id="UP000199365">
    <property type="component" value="Unassembled WGS sequence"/>
</dbReference>
<organism evidence="4 5">
    <name type="scientific">Paraburkholderia tuberum</name>
    <dbReference type="NCBI Taxonomy" id="157910"/>
    <lineage>
        <taxon>Bacteria</taxon>
        <taxon>Pseudomonadati</taxon>
        <taxon>Pseudomonadota</taxon>
        <taxon>Betaproteobacteria</taxon>
        <taxon>Burkholderiales</taxon>
        <taxon>Burkholderiaceae</taxon>
        <taxon>Paraburkholderia</taxon>
    </lineage>
</organism>
<sequence>MKDTATPTAADRVPLTAAPASSAGDDGSLPHLREIASFGHQVTGVAVAADGRIFVNFPRWTEDAPISVGVLTPDGDVRPYPDDRWNGWRNARRDELNPQDRWVCVQAMLCDSQNNLWVLDPGAPAQAFVVPGAPKLVRIDLATDSVVGCIAFTLEIAPQGSYLNDVRISPDGRFAYITDSGTRGAIVVVDLGTGQARRVLDGHPSTQTDPGVTVHAGGAPLRRPDGRGVEFAADGIALTRDGLYLYWQAVKGKTLYRVPTEALRDTTLATDEVGNRVEKVLEHRPADGLHIDRTGRLLITAVEEHAVKVWDGATLTTLLHEPGLRWPDTFAEGPDGTIYLTDSRIPEMNWFKPGHPDALSSRLLILADAGPSAAPDTKPGTPPGSQSEADRNRSPD</sequence>